<protein>
    <submittedName>
        <fullName evidence="2">Uncharacterized protein</fullName>
    </submittedName>
</protein>
<evidence type="ECO:0000313" key="3">
    <source>
        <dbReference type="Proteomes" id="UP000051845"/>
    </source>
</evidence>
<gene>
    <name evidence="2" type="ORF">FC82_GL002018</name>
</gene>
<comment type="caution">
    <text evidence="2">The sequence shown here is derived from an EMBL/GenBank/DDBJ whole genome shotgun (WGS) entry which is preliminary data.</text>
</comment>
<organism evidence="2 3">
    <name type="scientific">Secundilactobacillus collinoides DSM 20515 = JCM 1123</name>
    <dbReference type="NCBI Taxonomy" id="1423733"/>
    <lineage>
        <taxon>Bacteria</taxon>
        <taxon>Bacillati</taxon>
        <taxon>Bacillota</taxon>
        <taxon>Bacilli</taxon>
        <taxon>Lactobacillales</taxon>
        <taxon>Lactobacillaceae</taxon>
        <taxon>Secundilactobacillus</taxon>
    </lineage>
</organism>
<dbReference type="Proteomes" id="UP000051845">
    <property type="component" value="Unassembled WGS sequence"/>
</dbReference>
<evidence type="ECO:0000256" key="1">
    <source>
        <dbReference type="SAM" id="MobiDB-lite"/>
    </source>
</evidence>
<accession>A0A0R2BHZ8</accession>
<dbReference type="RefSeq" id="WP_054758832.1">
    <property type="nucleotide sequence ID" value="NZ_AYYR01000043.1"/>
</dbReference>
<dbReference type="EMBL" id="AYYR01000043">
    <property type="protein sequence ID" value="KRM75867.1"/>
    <property type="molecule type" value="Genomic_DNA"/>
</dbReference>
<reference evidence="2 3" key="1">
    <citation type="journal article" date="2015" name="Genome Announc.">
        <title>Expanding the biotechnology potential of lactobacilli through comparative genomics of 213 strains and associated genera.</title>
        <authorList>
            <person name="Sun Z."/>
            <person name="Harris H.M."/>
            <person name="McCann A."/>
            <person name="Guo C."/>
            <person name="Argimon S."/>
            <person name="Zhang W."/>
            <person name="Yang X."/>
            <person name="Jeffery I.B."/>
            <person name="Cooney J.C."/>
            <person name="Kagawa T.F."/>
            <person name="Liu W."/>
            <person name="Song Y."/>
            <person name="Salvetti E."/>
            <person name="Wrobel A."/>
            <person name="Rasinkangas P."/>
            <person name="Parkhill J."/>
            <person name="Rea M.C."/>
            <person name="O'Sullivan O."/>
            <person name="Ritari J."/>
            <person name="Douillard F.P."/>
            <person name="Paul Ross R."/>
            <person name="Yang R."/>
            <person name="Briner A.E."/>
            <person name="Felis G.E."/>
            <person name="de Vos W.M."/>
            <person name="Barrangou R."/>
            <person name="Klaenhammer T.R."/>
            <person name="Caufield P.W."/>
            <person name="Cui Y."/>
            <person name="Zhang H."/>
            <person name="O'Toole P.W."/>
        </authorList>
    </citation>
    <scope>NUCLEOTIDE SEQUENCE [LARGE SCALE GENOMIC DNA]</scope>
    <source>
        <strain evidence="2 3">DSM 20515</strain>
    </source>
</reference>
<evidence type="ECO:0000313" key="2">
    <source>
        <dbReference type="EMBL" id="KRM75867.1"/>
    </source>
</evidence>
<dbReference type="AlphaFoldDB" id="A0A0R2BHZ8"/>
<feature type="region of interest" description="Disordered" evidence="1">
    <location>
        <begin position="39"/>
        <end position="60"/>
    </location>
</feature>
<name>A0A0R2BHZ8_SECCO</name>
<sequence length="60" mass="6988">MAHWFNHANKFDAGDGSLSSHELDYGALYHAYALDKANHLSRQREQAQKVSEQMRRDQKK</sequence>
<proteinExistence type="predicted"/>
<dbReference type="STRING" id="33960.TY91_13015"/>
<dbReference type="PATRIC" id="fig|1423733.4.peg.2121"/>